<protein>
    <submittedName>
        <fullName evidence="1">Uncharacterized protein</fullName>
    </submittedName>
</protein>
<comment type="caution">
    <text evidence="1">The sequence shown here is derived from an EMBL/GenBank/DDBJ whole genome shotgun (WGS) entry which is preliminary data.</text>
</comment>
<dbReference type="EMBL" id="CM037622">
    <property type="protein sequence ID" value="KAH8003694.1"/>
    <property type="molecule type" value="Genomic_DNA"/>
</dbReference>
<gene>
    <name evidence="1" type="ORF">K3G42_022805</name>
</gene>
<keyword evidence="2" id="KW-1185">Reference proteome</keyword>
<evidence type="ECO:0000313" key="2">
    <source>
        <dbReference type="Proteomes" id="UP000827872"/>
    </source>
</evidence>
<reference evidence="1" key="1">
    <citation type="submission" date="2021-08" db="EMBL/GenBank/DDBJ databases">
        <title>The first chromosome-level gecko genome reveals the dynamic sex chromosomes of Neotropical dwarf geckos (Sphaerodactylidae: Sphaerodactylus).</title>
        <authorList>
            <person name="Pinto B.J."/>
            <person name="Keating S.E."/>
            <person name="Gamble T."/>
        </authorList>
    </citation>
    <scope>NUCLEOTIDE SEQUENCE</scope>
    <source>
        <strain evidence="1">TG3544</strain>
    </source>
</reference>
<name>A0ACB8FEI9_9SAUR</name>
<proteinExistence type="predicted"/>
<dbReference type="Proteomes" id="UP000827872">
    <property type="component" value="Linkage Group LG09"/>
</dbReference>
<organism evidence="1 2">
    <name type="scientific">Sphaerodactylus townsendi</name>
    <dbReference type="NCBI Taxonomy" id="933632"/>
    <lineage>
        <taxon>Eukaryota</taxon>
        <taxon>Metazoa</taxon>
        <taxon>Chordata</taxon>
        <taxon>Craniata</taxon>
        <taxon>Vertebrata</taxon>
        <taxon>Euteleostomi</taxon>
        <taxon>Lepidosauria</taxon>
        <taxon>Squamata</taxon>
        <taxon>Bifurcata</taxon>
        <taxon>Gekkota</taxon>
        <taxon>Sphaerodactylidae</taxon>
        <taxon>Sphaerodactylus</taxon>
    </lineage>
</organism>
<evidence type="ECO:0000313" key="1">
    <source>
        <dbReference type="EMBL" id="KAH8003694.1"/>
    </source>
</evidence>
<sequence>MLLNTILFKCTGVQGTHLQNLANTHLGHMCECLKPSKYPEGSAIQKNIGQLSPKCFIMTEGRWNCCKNGSGSCQPMSSTIGCCGSALDWSSIPGADTLS</sequence>
<accession>A0ACB8FEI9</accession>